<dbReference type="NCBIfam" id="TIGR04183">
    <property type="entry name" value="Por_Secre_tail"/>
    <property type="match status" value="1"/>
</dbReference>
<gene>
    <name evidence="3" type="ORF">ROI90_14230</name>
</gene>
<evidence type="ECO:0000313" key="4">
    <source>
        <dbReference type="Proteomes" id="UP001250698"/>
    </source>
</evidence>
<organism evidence="3 4">
    <name type="scientific">Hymenobacter endophyticus</name>
    <dbReference type="NCBI Taxonomy" id="3076335"/>
    <lineage>
        <taxon>Bacteria</taxon>
        <taxon>Pseudomonadati</taxon>
        <taxon>Bacteroidota</taxon>
        <taxon>Cytophagia</taxon>
        <taxon>Cytophagales</taxon>
        <taxon>Hymenobacteraceae</taxon>
        <taxon>Hymenobacter</taxon>
    </lineage>
</organism>
<dbReference type="NCBIfam" id="TIGR02608">
    <property type="entry name" value="delta_60_rpt"/>
    <property type="match status" value="5"/>
</dbReference>
<protein>
    <submittedName>
        <fullName evidence="3">T9SS type A sorting domain-containing protein</fullName>
    </submittedName>
</protein>
<dbReference type="EMBL" id="JAWDJT010000009">
    <property type="protein sequence ID" value="MDU0371562.1"/>
    <property type="molecule type" value="Genomic_DNA"/>
</dbReference>
<comment type="caution">
    <text evidence="3">The sequence shown here is derived from an EMBL/GenBank/DDBJ whole genome shotgun (WGS) entry which is preliminary data.</text>
</comment>
<feature type="chain" id="PRO_5046393249" evidence="1">
    <location>
        <begin position="28"/>
        <end position="480"/>
    </location>
</feature>
<dbReference type="Gene3D" id="2.80.10.50">
    <property type="match status" value="3"/>
</dbReference>
<name>A0ABU3TJP8_9BACT</name>
<evidence type="ECO:0000256" key="1">
    <source>
        <dbReference type="SAM" id="SignalP"/>
    </source>
</evidence>
<keyword evidence="1" id="KW-0732">Signal</keyword>
<proteinExistence type="predicted"/>
<dbReference type="InterPro" id="IPR026444">
    <property type="entry name" value="Secre_tail"/>
</dbReference>
<dbReference type="Proteomes" id="UP001250698">
    <property type="component" value="Unassembled WGS sequence"/>
</dbReference>
<evidence type="ECO:0000259" key="2">
    <source>
        <dbReference type="Pfam" id="PF18962"/>
    </source>
</evidence>
<keyword evidence="4" id="KW-1185">Reference proteome</keyword>
<feature type="domain" description="Secretion system C-terminal sorting" evidence="2">
    <location>
        <begin position="408"/>
        <end position="478"/>
    </location>
</feature>
<feature type="signal peptide" evidence="1">
    <location>
        <begin position="1"/>
        <end position="27"/>
    </location>
</feature>
<dbReference type="SUPFAM" id="SSF63829">
    <property type="entry name" value="Calcium-dependent phosphotriesterase"/>
    <property type="match status" value="1"/>
</dbReference>
<dbReference type="Pfam" id="PF18962">
    <property type="entry name" value="Por_Secre_tail"/>
    <property type="match status" value="1"/>
</dbReference>
<reference evidence="3 4" key="1">
    <citation type="submission" date="2023-10" db="EMBL/GenBank/DDBJ databases">
        <title>Hymenobacter endophyticus sp. nov., an isolate from the leaf tissues of wheat.</title>
        <authorList>
            <person name="Dai Y."/>
        </authorList>
    </citation>
    <scope>NUCLEOTIDE SEQUENCE [LARGE SCALE GENOMIC DNA]</scope>
    <source>
        <strain evidence="3 4">ZK17L-C2</strain>
    </source>
</reference>
<dbReference type="Pfam" id="PF17164">
    <property type="entry name" value="DUF5122"/>
    <property type="match status" value="4"/>
</dbReference>
<dbReference type="InterPro" id="IPR013431">
    <property type="entry name" value="Delta_60_rpt"/>
</dbReference>
<evidence type="ECO:0000313" key="3">
    <source>
        <dbReference type="EMBL" id="MDU0371562.1"/>
    </source>
</evidence>
<accession>A0ABU3TJP8</accession>
<sequence>MLVHYTLVARYAAALGAALLLHLPASAQTSRIDPTFSPVQATLLENGISVPATIQDIVRQADGKYIIAGNFTAINGAPASGLARLEASGTLDAAFTAACQTNGPVSSLALQPDGRLLVGGSFTTLAGSPRAYVGRLEPSGVLDASFAPYAPPVRAVGGVSKLLIQPDGKVLVAGLFNLRGAGQADQYVVRLSGSTGQYDPSFQFTLPTPDTSPRTILVQPDGHVLMGGNGPSYRRAFMLTRLRPDGFVDAGFNTLESTFTSELNTLALDALGRIYAGGMFQNGPGNAFLRRYLPNGTIDPDFNYPRTSTSQYAGTIAAIALQPNGRLLVAQAKGVERLLPNGSFDTSFITGIGGTVRQFLVQPDGAIMVAGTALTGTGATGAVGLVRILDANVLRMQPSVAESRTAAWPVPAHDMLHLELDAASKPQRVQVLDALGRPILTLNQPGTQVKLPLTHLAAGVYQVRVEYANAGQVRRRVVVQ</sequence>
<dbReference type="RefSeq" id="WP_315999024.1">
    <property type="nucleotide sequence ID" value="NZ_JAWDJT010000009.1"/>
</dbReference>